<evidence type="ECO:0000313" key="4">
    <source>
        <dbReference type="Proteomes" id="UP000189705"/>
    </source>
</evidence>
<dbReference type="PANTHER" id="PTHR22913">
    <property type="entry name" value="HYALURONAN SYNTHASE"/>
    <property type="match status" value="1"/>
</dbReference>
<dbReference type="GeneID" id="102374679"/>
<reference evidence="5" key="1">
    <citation type="submission" date="2025-08" db="UniProtKB">
        <authorList>
            <consortium name="RefSeq"/>
        </authorList>
    </citation>
    <scope>IDENTIFICATION</scope>
</reference>
<dbReference type="RefSeq" id="XP_025072267.1">
    <property type="nucleotide sequence ID" value="XM_025216482.1"/>
</dbReference>
<dbReference type="SUPFAM" id="SSF53448">
    <property type="entry name" value="Nucleotide-diphospho-sugar transferases"/>
    <property type="match status" value="2"/>
</dbReference>
<dbReference type="GO" id="GO:0005886">
    <property type="term" value="C:plasma membrane"/>
    <property type="evidence" value="ECO:0007669"/>
    <property type="project" value="TreeGrafter"/>
</dbReference>
<dbReference type="PANTHER" id="PTHR22913:SF4">
    <property type="entry name" value="HYALURONAN SYNTHASE 1"/>
    <property type="match status" value="1"/>
</dbReference>
<dbReference type="InParanoid" id="A0A3Q0HKS8"/>
<evidence type="ECO:0000256" key="3">
    <source>
        <dbReference type="SAM" id="Phobius"/>
    </source>
</evidence>
<dbReference type="Gene3D" id="3.90.550.10">
    <property type="entry name" value="Spore Coat Polysaccharide Biosynthesis Protein SpsA, Chain A"/>
    <property type="match status" value="1"/>
</dbReference>
<feature type="transmembrane region" description="Helical" evidence="3">
    <location>
        <begin position="49"/>
        <end position="69"/>
    </location>
</feature>
<proteinExistence type="predicted"/>
<evidence type="ECO:0000256" key="2">
    <source>
        <dbReference type="ARBA" id="ARBA00023136"/>
    </source>
</evidence>
<evidence type="ECO:0000313" key="5">
    <source>
        <dbReference type="RefSeq" id="XP_025072267.1"/>
    </source>
</evidence>
<dbReference type="Pfam" id="PF13641">
    <property type="entry name" value="Glyco_tranf_2_3"/>
    <property type="match status" value="1"/>
</dbReference>
<organism evidence="4 5">
    <name type="scientific">Alligator sinensis</name>
    <name type="common">Chinese alligator</name>
    <dbReference type="NCBI Taxonomy" id="38654"/>
    <lineage>
        <taxon>Eukaryota</taxon>
        <taxon>Metazoa</taxon>
        <taxon>Chordata</taxon>
        <taxon>Craniata</taxon>
        <taxon>Vertebrata</taxon>
        <taxon>Euteleostomi</taxon>
        <taxon>Archelosauria</taxon>
        <taxon>Archosauria</taxon>
        <taxon>Crocodylia</taxon>
        <taxon>Alligatoridae</taxon>
        <taxon>Alligatorinae</taxon>
        <taxon>Alligator</taxon>
    </lineage>
</organism>
<dbReference type="InterPro" id="IPR029044">
    <property type="entry name" value="Nucleotide-diphossugar_trans"/>
</dbReference>
<protein>
    <submittedName>
        <fullName evidence="5">Hyaluronan synthase 1</fullName>
    </submittedName>
</protein>
<keyword evidence="3" id="KW-0812">Transmembrane</keyword>
<gene>
    <name evidence="5" type="primary">HAS1</name>
</gene>
<evidence type="ECO:0000256" key="1">
    <source>
        <dbReference type="ARBA" id="ARBA00004370"/>
    </source>
</evidence>
<accession>A0A3Q0HKS8</accession>
<dbReference type="GO" id="GO:0085029">
    <property type="term" value="P:extracellular matrix assembly"/>
    <property type="evidence" value="ECO:0007669"/>
    <property type="project" value="TreeGrafter"/>
</dbReference>
<dbReference type="STRING" id="38654.A0A3Q0HKS8"/>
<sequence>MDAAKVPKLAASAWRRVLTVAFALLVLGVLAWAYVTGLQLAADRYHVMAFGLYGVLLAAHLVTQSAFAWREHRRMRAGAGAACSYTRTVALTISAYQEDPAYLRQCLESVRALHYPPDKLRVILVIDGNSPDDRYMLDMFAEVFAGEDVGTYVWEGNYHHPAVAKMAEGRSLSAGETPSAYTTTAGGEGLNTMETKMAEGRGPVGMEAPLAYTSMVEGEGPVATETPRGYTKMAEGRDRITMETPFTYSSKVEDERPVTTEMATGSTKMVDGVGRIAVETAYTETGPGTPSAYTKVEMRAGPVATERPSACAKMAAGGGPVTMEMPSADVEELGGGPPAAYAEVEMEDPGRLVVEELVHTRRCVCIMQRWGGKREVMYTAFRALGDAVDYVQVCDSDTKLDPAATVELVKVLESNERYGAVGGDVRILNVSDSFISFMSSLRYWMAFNIERACQSYFDCVSCISGPLGLYRNNLLQQFLESWYNQKFLGTHCTFGDDRHLTNRMLSIGYATKYTARSRCYSETPAGFLRWLTQQTRWTKSYFREWLYNALWWHRHHPWMAYEAVVAGAFPFSVTATLLRLFYGGSLWDVLWVLLCVQLVAVLKALYAASLRGHPVMLLMSVYAVLYMGGLLPAKYLAMATMNQSAWGTSGRRRMVGNYLPLLPLGIWGLLLLGGLLYTAAAEARSDWSGEAKQAEKAYLVVGAGVYIAYWALMAGLYWVWVRRARQGKPAPGFSPGSDR</sequence>
<keyword evidence="3" id="KW-1133">Transmembrane helix</keyword>
<dbReference type="KEGG" id="asn:102374679"/>
<dbReference type="GO" id="GO:0050501">
    <property type="term" value="F:hyaluronan synthase activity"/>
    <property type="evidence" value="ECO:0007669"/>
    <property type="project" value="TreeGrafter"/>
</dbReference>
<dbReference type="CTD" id="3036"/>
<dbReference type="GO" id="GO:0030213">
    <property type="term" value="P:hyaluronan biosynthetic process"/>
    <property type="evidence" value="ECO:0007669"/>
    <property type="project" value="TreeGrafter"/>
</dbReference>
<keyword evidence="4" id="KW-1185">Reference proteome</keyword>
<feature type="transmembrane region" description="Helical" evidence="3">
    <location>
        <begin position="697"/>
        <end position="720"/>
    </location>
</feature>
<dbReference type="Proteomes" id="UP000189705">
    <property type="component" value="Unplaced"/>
</dbReference>
<feature type="transmembrane region" description="Helical" evidence="3">
    <location>
        <begin position="589"/>
        <end position="609"/>
    </location>
</feature>
<keyword evidence="2 3" id="KW-0472">Membrane</keyword>
<comment type="subcellular location">
    <subcellularLocation>
        <location evidence="1">Membrane</location>
    </subcellularLocation>
</comment>
<dbReference type="AlphaFoldDB" id="A0A3Q0HKS8"/>
<feature type="transmembrane region" description="Helical" evidence="3">
    <location>
        <begin position="615"/>
        <end position="637"/>
    </location>
</feature>
<feature type="transmembrane region" description="Helical" evidence="3">
    <location>
        <begin position="658"/>
        <end position="677"/>
    </location>
</feature>
<name>A0A3Q0HKS8_ALLSI</name>